<dbReference type="SFLD" id="SFLDG01168">
    <property type="entry name" value="Ferric_reductase_subgroup_(FRE"/>
    <property type="match status" value="1"/>
</dbReference>
<dbReference type="InterPro" id="IPR017927">
    <property type="entry name" value="FAD-bd_FR_type"/>
</dbReference>
<dbReference type="SFLD" id="SFLDS00052">
    <property type="entry name" value="Ferric_Reductase_Domain"/>
    <property type="match status" value="1"/>
</dbReference>
<feature type="transmembrane region" description="Helical" evidence="16">
    <location>
        <begin position="164"/>
        <end position="184"/>
    </location>
</feature>
<keyword evidence="13 16" id="KW-0472">Membrane</keyword>
<dbReference type="FunCoup" id="G8Y8W3">
    <property type="interactions" value="627"/>
</dbReference>
<evidence type="ECO:0000313" key="20">
    <source>
        <dbReference type="EMBL" id="CCE84908.1"/>
    </source>
</evidence>
<evidence type="ECO:0000256" key="16">
    <source>
        <dbReference type="SAM" id="Phobius"/>
    </source>
</evidence>
<feature type="transmembrane region" description="Helical" evidence="16">
    <location>
        <begin position="383"/>
        <end position="401"/>
    </location>
</feature>
<feature type="chain" id="PRO_5007664913" description="ferric-chelate reductase (NADPH)" evidence="17">
    <location>
        <begin position="23"/>
        <end position="749"/>
    </location>
</feature>
<dbReference type="InterPro" id="IPR051410">
    <property type="entry name" value="Ferric/Cupric_Reductase"/>
</dbReference>
<comment type="catalytic activity">
    <reaction evidence="15">
        <text>2 a Fe(II)-siderophore + NADP(+) + H(+) = 2 a Fe(III)-siderophore + NADPH</text>
        <dbReference type="Rhea" id="RHEA:28795"/>
        <dbReference type="Rhea" id="RHEA-COMP:11342"/>
        <dbReference type="Rhea" id="RHEA-COMP:11344"/>
        <dbReference type="ChEBI" id="CHEBI:15378"/>
        <dbReference type="ChEBI" id="CHEBI:29033"/>
        <dbReference type="ChEBI" id="CHEBI:29034"/>
        <dbReference type="ChEBI" id="CHEBI:57783"/>
        <dbReference type="ChEBI" id="CHEBI:58349"/>
        <dbReference type="EC" id="1.16.1.9"/>
    </reaction>
</comment>
<dbReference type="SUPFAM" id="SSF63380">
    <property type="entry name" value="Riboflavin synthase domain-like"/>
    <property type="match status" value="1"/>
</dbReference>
<sequence length="749" mass="84648">MVGAKVLAVIAVCLVGLSEARGHKYSGYPIGKRTYNACSGVMRVTASFCPQVKGHRGSMQPPDCVCKNPNAMATMAGCYYVLGRTGDKYFDVYIENCKEYNVTITKHQIEGAYENYTKHAELPTDIEGFNLTKPVDVPVKLNTSYAHLYADAYDVFLGNYENSLYYGAGALGYWLAVFLIAAVVNWSKVLFPGLVGQFTGPVSNMWRKYITLPAAIRRRKTNEQKLLYVFDLLVPSRLESLIIFLFACLLIGVCAGGIHYIDNDPIFTTKSSALLRYTADKTGIVVSCIMPLLILFAGRNNFLQWLTRWDFATFIAFHRWVARYVFIMVLIHACCFTATFVQYHDYASEIAETYVVWGTIATVAGGIIMFQGMLFLRRAWYEIFLLIHIIMAALFIGGAWIHVDDLGYVYFYYATVAVWVFDRVVRLGRIAVFGFPKSEVILLADETLKVVIPKPPYWKSIPGGHAFIHFLRPSCFWQSHPFTFTETSDNGSKIVLYCKVKGGVTHGLYQYLAKHPGRTTNIRVALEGPYGEPTAAKRYSTAVFVAGGNGIPGIYSEVYDLARRSPDNSKQVLKLFWIVREYRSLYWFYEELLALKNTRIQATVFITKPSSHAYIEDFNNRIPYIKADSVSSSGPDGEIVETNYEIAEKDSYKKKEKDLSFDEDADEVDDKSKIIHIIKSELSHITFQEGRPSVETMVEEEIKESNGSIAFVTCGHPVMVDDLRYAVAHNLDKADGKRVEFYEQLQVWA</sequence>
<dbReference type="SUPFAM" id="SSF52343">
    <property type="entry name" value="Ferredoxin reductase-like, C-terminal NADP-linked domain"/>
    <property type="match status" value="1"/>
</dbReference>
<feature type="transmembrane region" description="Helical" evidence="16">
    <location>
        <begin position="407"/>
        <end position="425"/>
    </location>
</feature>
<dbReference type="Proteomes" id="UP000005222">
    <property type="component" value="Chromosome L"/>
</dbReference>
<dbReference type="Pfam" id="PF08030">
    <property type="entry name" value="NAD_binding_6"/>
    <property type="match status" value="1"/>
</dbReference>
<evidence type="ECO:0000259" key="18">
    <source>
        <dbReference type="PROSITE" id="PS51384"/>
    </source>
</evidence>
<reference evidence="21" key="2">
    <citation type="journal article" date="2012" name="G3 (Bethesda)">
        <title>Pichia sorbitophila, an interspecies yeast hybrid reveals early steps of genome resolution following polyploidization.</title>
        <authorList>
            <person name="Leh Louis V."/>
            <person name="Despons L."/>
            <person name="Friedrich A."/>
            <person name="Martin T."/>
            <person name="Durrens P."/>
            <person name="Casaregola S."/>
            <person name="Neuveglise C."/>
            <person name="Fairhead C."/>
            <person name="Marck C."/>
            <person name="Cruz J.A."/>
            <person name="Straub M.L."/>
            <person name="Kugler V."/>
            <person name="Sacerdot C."/>
            <person name="Uzunov Z."/>
            <person name="Thierry A."/>
            <person name="Weiss S."/>
            <person name="Bleykasten C."/>
            <person name="De Montigny J."/>
            <person name="Jacques N."/>
            <person name="Jung P."/>
            <person name="Lemaire M."/>
            <person name="Mallet S."/>
            <person name="Morel G."/>
            <person name="Richard G.F."/>
            <person name="Sarkar A."/>
            <person name="Savel G."/>
            <person name="Schacherer J."/>
            <person name="Seret M.L."/>
            <person name="Talla E."/>
            <person name="Samson G."/>
            <person name="Jubin C."/>
            <person name="Poulain J."/>
            <person name="Vacherie B."/>
            <person name="Barbe V."/>
            <person name="Pelletier E."/>
            <person name="Sherman D.J."/>
            <person name="Westhof E."/>
            <person name="Weissenbach J."/>
            <person name="Baret P.V."/>
            <person name="Wincker P."/>
            <person name="Gaillardin C."/>
            <person name="Dujon B."/>
            <person name="Souciet J.L."/>
        </authorList>
    </citation>
    <scope>NUCLEOTIDE SEQUENCE [LARGE SCALE GENOMIC DNA]</scope>
    <source>
        <strain evidence="21">ATCC MYA-4447 / BCRC 22081 / CBS 7064 / NBRC 10061 / NRRL Y-12695</strain>
    </source>
</reference>
<feature type="transmembrane region" description="Helical" evidence="16">
    <location>
        <begin position="241"/>
        <end position="261"/>
    </location>
</feature>
<evidence type="ECO:0000256" key="12">
    <source>
        <dbReference type="ARBA" id="ARBA00023065"/>
    </source>
</evidence>
<dbReference type="AlphaFoldDB" id="G8Y8W3"/>
<dbReference type="GO" id="GO:0005886">
    <property type="term" value="C:plasma membrane"/>
    <property type="evidence" value="ECO:0007669"/>
    <property type="project" value="UniProtKB-SubCell"/>
</dbReference>
<comment type="subcellular location">
    <subcellularLocation>
        <location evidence="1">Cell membrane</location>
        <topology evidence="1">Multi-pass membrane protein</topology>
    </subcellularLocation>
</comment>
<keyword evidence="12" id="KW-0406">Ion transport</keyword>
<keyword evidence="6" id="KW-0285">Flavoprotein</keyword>
<dbReference type="InterPro" id="IPR039261">
    <property type="entry name" value="FNR_nucleotide-bd"/>
</dbReference>
<accession>G8Y8W3</accession>
<evidence type="ECO:0000256" key="8">
    <source>
        <dbReference type="ARBA" id="ARBA00022827"/>
    </source>
</evidence>
<keyword evidence="4" id="KW-0813">Transport</keyword>
<dbReference type="OMA" id="GWSYRTF"/>
<dbReference type="PANTHER" id="PTHR32361">
    <property type="entry name" value="FERRIC/CUPRIC REDUCTASE TRANSMEMBRANE COMPONENT"/>
    <property type="match status" value="1"/>
</dbReference>
<evidence type="ECO:0000256" key="15">
    <source>
        <dbReference type="ARBA" id="ARBA00048483"/>
    </source>
</evidence>
<evidence type="ECO:0000256" key="13">
    <source>
        <dbReference type="ARBA" id="ARBA00023136"/>
    </source>
</evidence>
<keyword evidence="8" id="KW-0274">FAD</keyword>
<dbReference type="InterPro" id="IPR017938">
    <property type="entry name" value="Riboflavin_synthase-like_b-brl"/>
</dbReference>
<dbReference type="Proteomes" id="UP000005222">
    <property type="component" value="Chromosome K"/>
</dbReference>
<evidence type="ECO:0000256" key="1">
    <source>
        <dbReference type="ARBA" id="ARBA00004651"/>
    </source>
</evidence>
<evidence type="ECO:0000256" key="11">
    <source>
        <dbReference type="ARBA" id="ARBA00023002"/>
    </source>
</evidence>
<feature type="transmembrane region" description="Helical" evidence="16">
    <location>
        <begin position="281"/>
        <end position="299"/>
    </location>
</feature>
<dbReference type="InterPro" id="IPR013130">
    <property type="entry name" value="Fe3_Rdtase_TM_dom"/>
</dbReference>
<organism evidence="19 21">
    <name type="scientific">Pichia sorbitophila (strain ATCC MYA-4447 / BCRC 22081 / CBS 7064 / NBRC 10061 / NRRL Y-12695)</name>
    <name type="common">Hybrid yeast</name>
    <dbReference type="NCBI Taxonomy" id="559304"/>
    <lineage>
        <taxon>Eukaryota</taxon>
        <taxon>Fungi</taxon>
        <taxon>Dikarya</taxon>
        <taxon>Ascomycota</taxon>
        <taxon>Saccharomycotina</taxon>
        <taxon>Pichiomycetes</taxon>
        <taxon>Debaryomycetaceae</taxon>
        <taxon>Millerozyma</taxon>
    </lineage>
</organism>
<keyword evidence="10 16" id="KW-1133">Transmembrane helix</keyword>
<dbReference type="InterPro" id="IPR013121">
    <property type="entry name" value="Fe_red_NAD-bd_6"/>
</dbReference>
<dbReference type="Pfam" id="PF01794">
    <property type="entry name" value="Ferric_reduct"/>
    <property type="match status" value="1"/>
</dbReference>
<feature type="transmembrane region" description="Helical" evidence="16">
    <location>
        <begin position="320"/>
        <end position="343"/>
    </location>
</feature>
<keyword evidence="17" id="KW-0732">Signal</keyword>
<dbReference type="EMBL" id="FO082048">
    <property type="protein sequence ID" value="CCE84908.1"/>
    <property type="molecule type" value="Genomic_DNA"/>
</dbReference>
<evidence type="ECO:0000256" key="17">
    <source>
        <dbReference type="SAM" id="SignalP"/>
    </source>
</evidence>
<protein>
    <recommendedName>
        <fullName evidence="3">ferric-chelate reductase (NADPH)</fullName>
        <ecNumber evidence="3">1.16.1.9</ecNumber>
    </recommendedName>
</protein>
<name>G8Y8W3_PICSO</name>
<comment type="similarity">
    <text evidence="2">Belongs to the ferric reductase (FRE) family.</text>
</comment>
<dbReference type="GO" id="GO:0015677">
    <property type="term" value="P:copper ion import"/>
    <property type="evidence" value="ECO:0007669"/>
    <property type="project" value="TreeGrafter"/>
</dbReference>
<evidence type="ECO:0000256" key="9">
    <source>
        <dbReference type="ARBA" id="ARBA00022982"/>
    </source>
</evidence>
<dbReference type="PANTHER" id="PTHR32361:SF9">
    <property type="entry name" value="FERRIC REDUCTASE TRANSMEMBRANE COMPONENT 3-RELATED"/>
    <property type="match status" value="1"/>
</dbReference>
<keyword evidence="14" id="KW-0325">Glycoprotein</keyword>
<dbReference type="Gene3D" id="3.40.50.80">
    <property type="entry name" value="Nucleotide-binding domain of ferredoxin-NADP reductase (FNR) module"/>
    <property type="match status" value="1"/>
</dbReference>
<evidence type="ECO:0000256" key="10">
    <source>
        <dbReference type="ARBA" id="ARBA00022989"/>
    </source>
</evidence>
<dbReference type="STRING" id="559304.G8Y8W3"/>
<dbReference type="eggNOG" id="KOG0039">
    <property type="taxonomic scope" value="Eukaryota"/>
</dbReference>
<dbReference type="GO" id="GO:0006826">
    <property type="term" value="P:iron ion transport"/>
    <property type="evidence" value="ECO:0007669"/>
    <property type="project" value="UniProtKB-ARBA"/>
</dbReference>
<dbReference type="EC" id="1.16.1.9" evidence="3"/>
<evidence type="ECO:0000256" key="14">
    <source>
        <dbReference type="ARBA" id="ARBA00023180"/>
    </source>
</evidence>
<evidence type="ECO:0000256" key="3">
    <source>
        <dbReference type="ARBA" id="ARBA00012668"/>
    </source>
</evidence>
<keyword evidence="7 16" id="KW-0812">Transmembrane</keyword>
<evidence type="ECO:0000256" key="4">
    <source>
        <dbReference type="ARBA" id="ARBA00022448"/>
    </source>
</evidence>
<dbReference type="InParanoid" id="G8Y8W3"/>
<dbReference type="OrthoDB" id="167398at2759"/>
<dbReference type="GO" id="GO:0052851">
    <property type="term" value="F:ferric-chelate reductase (NADPH) activity"/>
    <property type="evidence" value="ECO:0007669"/>
    <property type="project" value="UniProtKB-EC"/>
</dbReference>
<proteinExistence type="inferred from homology"/>
<feature type="transmembrane region" description="Helical" evidence="16">
    <location>
        <begin position="355"/>
        <end position="376"/>
    </location>
</feature>
<dbReference type="HOGENOM" id="CLU_010365_4_0_1"/>
<evidence type="ECO:0000313" key="21">
    <source>
        <dbReference type="Proteomes" id="UP000005222"/>
    </source>
</evidence>
<dbReference type="GO" id="GO:0006879">
    <property type="term" value="P:intracellular iron ion homeostasis"/>
    <property type="evidence" value="ECO:0007669"/>
    <property type="project" value="TreeGrafter"/>
</dbReference>
<evidence type="ECO:0000256" key="5">
    <source>
        <dbReference type="ARBA" id="ARBA00022475"/>
    </source>
</evidence>
<evidence type="ECO:0000256" key="7">
    <source>
        <dbReference type="ARBA" id="ARBA00022692"/>
    </source>
</evidence>
<keyword evidence="21" id="KW-1185">Reference proteome</keyword>
<dbReference type="CDD" id="cd06186">
    <property type="entry name" value="NOX_Duox_like_FAD_NADP"/>
    <property type="match status" value="1"/>
</dbReference>
<dbReference type="InterPro" id="IPR013112">
    <property type="entry name" value="FAD-bd_8"/>
</dbReference>
<evidence type="ECO:0000313" key="19">
    <source>
        <dbReference type="EMBL" id="CCE83877.1"/>
    </source>
</evidence>
<feature type="domain" description="FAD-binding FR-type" evidence="18">
    <location>
        <begin position="417"/>
        <end position="536"/>
    </location>
</feature>
<evidence type="ECO:0000256" key="6">
    <source>
        <dbReference type="ARBA" id="ARBA00022630"/>
    </source>
</evidence>
<feature type="signal peptide" evidence="17">
    <location>
        <begin position="1"/>
        <end position="22"/>
    </location>
</feature>
<reference evidence="19" key="1">
    <citation type="submission" date="2011-10" db="EMBL/GenBank/DDBJ databases">
        <authorList>
            <person name="Genoscope - CEA"/>
        </authorList>
    </citation>
    <scope>NUCLEOTIDE SEQUENCE</scope>
</reference>
<dbReference type="PROSITE" id="PS51384">
    <property type="entry name" value="FAD_FR"/>
    <property type="match status" value="1"/>
</dbReference>
<evidence type="ECO:0000256" key="2">
    <source>
        <dbReference type="ARBA" id="ARBA00006278"/>
    </source>
</evidence>
<dbReference type="EMBL" id="FO082049">
    <property type="protein sequence ID" value="CCE83877.1"/>
    <property type="molecule type" value="Genomic_DNA"/>
</dbReference>
<gene>
    <name evidence="19" type="primary">Piso0_004472</name>
    <name evidence="19" type="ORF">GNLVRS01_PISO0K17632g</name>
    <name evidence="20" type="ORF">GNLVRS01_PISO0L17633g</name>
</gene>
<keyword evidence="9" id="KW-0249">Electron transport</keyword>
<dbReference type="Pfam" id="PF08022">
    <property type="entry name" value="FAD_binding_8"/>
    <property type="match status" value="1"/>
</dbReference>
<keyword evidence="5" id="KW-1003">Cell membrane</keyword>
<keyword evidence="11" id="KW-0560">Oxidoreductase</keyword>